<protein>
    <recommendedName>
        <fullName evidence="4">Reverse transcriptase domain-containing protein</fullName>
    </recommendedName>
</protein>
<dbReference type="OrthoDB" id="6429900at2759"/>
<reference evidence="2 3" key="1">
    <citation type="journal article" date="2019" name="Sci. Rep.">
        <title>Orb-weaving spider Araneus ventricosus genome elucidates the spidroin gene catalogue.</title>
        <authorList>
            <person name="Kono N."/>
            <person name="Nakamura H."/>
            <person name="Ohtoshi R."/>
            <person name="Moran D.A.P."/>
            <person name="Shinohara A."/>
            <person name="Yoshida Y."/>
            <person name="Fujiwara M."/>
            <person name="Mori M."/>
            <person name="Tomita M."/>
            <person name="Arakawa K."/>
        </authorList>
    </citation>
    <scope>NUCLEOTIDE SEQUENCE [LARGE SCALE GENOMIC DNA]</scope>
</reference>
<sequence>MSTLNRKILKQFHDSYKVIDGRRVVNLPWKKDRTLSSDNYDVSLQRLKSLQKKLKNTYFQNIYTELMQDYIDKNQVEISPETPVNESRTFYLPHHVVEKQKNNNAKYRIVFDGSSHSLRHPSLNEAIICDGSQAFLQLTLSEEDRDATRFLWFRSEKDADGKTHLLNDILIYRFPRLPFGLSPSPFLLSASIRELVSKNSDTYPLAAKQLEGNIFMDDFVMGVCTEDEASALYSEVKNLMALISLSLAKWATNSQRLRGKWQEENVEFNAITEVLGVKWNTDEDTFQMSDKHINQNLLKPATKRLLLKSVTKFYDPLGLFAPTILVGKILFQDTWLSGVQWDEILPPNIAKQWNKWISELSSLNDIGIPRWIGLSPLSDYSLHIFCDSSERAFGAVLYIYIQEGKTTKVQLLCSRNRISPLKRITLPRLELMAYLIGARLLNYTCSNTSLDRNAATLWTDSTVALSWIRGDPNRWKTFVCNRTTEILHYTTPSQWRHCPRSQNPADHISRGISPTELS</sequence>
<dbReference type="PANTHER" id="PTHR47331:SF1">
    <property type="entry name" value="GAG-LIKE PROTEIN"/>
    <property type="match status" value="1"/>
</dbReference>
<dbReference type="PANTHER" id="PTHR47331">
    <property type="entry name" value="PHD-TYPE DOMAIN-CONTAINING PROTEIN"/>
    <property type="match status" value="1"/>
</dbReference>
<organism evidence="2 3">
    <name type="scientific">Araneus ventricosus</name>
    <name type="common">Orbweaver spider</name>
    <name type="synonym">Epeira ventricosa</name>
    <dbReference type="NCBI Taxonomy" id="182803"/>
    <lineage>
        <taxon>Eukaryota</taxon>
        <taxon>Metazoa</taxon>
        <taxon>Ecdysozoa</taxon>
        <taxon>Arthropoda</taxon>
        <taxon>Chelicerata</taxon>
        <taxon>Arachnida</taxon>
        <taxon>Araneae</taxon>
        <taxon>Araneomorphae</taxon>
        <taxon>Entelegynae</taxon>
        <taxon>Araneoidea</taxon>
        <taxon>Araneidae</taxon>
        <taxon>Araneus</taxon>
    </lineage>
</organism>
<accession>A0A4Y2V610</accession>
<dbReference type="EMBL" id="BGPR01043388">
    <property type="protein sequence ID" value="GBO19981.1"/>
    <property type="molecule type" value="Genomic_DNA"/>
</dbReference>
<evidence type="ECO:0000313" key="3">
    <source>
        <dbReference type="Proteomes" id="UP000499080"/>
    </source>
</evidence>
<dbReference type="Pfam" id="PF05380">
    <property type="entry name" value="Peptidase_A17"/>
    <property type="match status" value="1"/>
</dbReference>
<keyword evidence="3" id="KW-1185">Reference proteome</keyword>
<dbReference type="AlphaFoldDB" id="A0A4Y2V610"/>
<evidence type="ECO:0008006" key="4">
    <source>
        <dbReference type="Google" id="ProtNLM"/>
    </source>
</evidence>
<feature type="region of interest" description="Disordered" evidence="1">
    <location>
        <begin position="498"/>
        <end position="518"/>
    </location>
</feature>
<dbReference type="InterPro" id="IPR043502">
    <property type="entry name" value="DNA/RNA_pol_sf"/>
</dbReference>
<comment type="caution">
    <text evidence="2">The sequence shown here is derived from an EMBL/GenBank/DDBJ whole genome shotgun (WGS) entry which is preliminary data.</text>
</comment>
<feature type="non-terminal residue" evidence="2">
    <location>
        <position position="518"/>
    </location>
</feature>
<gene>
    <name evidence="2" type="ORF">AVEN_24627_1</name>
</gene>
<name>A0A4Y2V610_ARAVE</name>
<evidence type="ECO:0000256" key="1">
    <source>
        <dbReference type="SAM" id="MobiDB-lite"/>
    </source>
</evidence>
<dbReference type="GO" id="GO:0071897">
    <property type="term" value="P:DNA biosynthetic process"/>
    <property type="evidence" value="ECO:0007669"/>
    <property type="project" value="UniProtKB-ARBA"/>
</dbReference>
<evidence type="ECO:0000313" key="2">
    <source>
        <dbReference type="EMBL" id="GBO19981.1"/>
    </source>
</evidence>
<dbReference type="Proteomes" id="UP000499080">
    <property type="component" value="Unassembled WGS sequence"/>
</dbReference>
<dbReference type="SUPFAM" id="SSF56672">
    <property type="entry name" value="DNA/RNA polymerases"/>
    <property type="match status" value="1"/>
</dbReference>
<proteinExistence type="predicted"/>
<dbReference type="InterPro" id="IPR008042">
    <property type="entry name" value="Retrotrans_Pao"/>
</dbReference>